<keyword evidence="2" id="KW-0472">Membrane</keyword>
<dbReference type="PANTHER" id="PTHR36794">
    <property type="entry name" value="TRANSMEMBRANE PROTEIN"/>
    <property type="match status" value="1"/>
</dbReference>
<evidence type="ECO:0000256" key="1">
    <source>
        <dbReference type="SAM" id="MobiDB-lite"/>
    </source>
</evidence>
<evidence type="ECO:0000313" key="3">
    <source>
        <dbReference type="EMBL" id="KAK9691959.1"/>
    </source>
</evidence>
<dbReference type="EMBL" id="JBDFQZ010000009">
    <property type="protein sequence ID" value="KAK9691959.1"/>
    <property type="molecule type" value="Genomic_DNA"/>
</dbReference>
<organism evidence="3 4">
    <name type="scientific">Saponaria officinalis</name>
    <name type="common">Common soapwort</name>
    <name type="synonym">Lychnis saponaria</name>
    <dbReference type="NCBI Taxonomy" id="3572"/>
    <lineage>
        <taxon>Eukaryota</taxon>
        <taxon>Viridiplantae</taxon>
        <taxon>Streptophyta</taxon>
        <taxon>Embryophyta</taxon>
        <taxon>Tracheophyta</taxon>
        <taxon>Spermatophyta</taxon>
        <taxon>Magnoliopsida</taxon>
        <taxon>eudicotyledons</taxon>
        <taxon>Gunneridae</taxon>
        <taxon>Pentapetalae</taxon>
        <taxon>Caryophyllales</taxon>
        <taxon>Caryophyllaceae</taxon>
        <taxon>Caryophylleae</taxon>
        <taxon>Saponaria</taxon>
    </lineage>
</organism>
<keyword evidence="4" id="KW-1185">Reference proteome</keyword>
<evidence type="ECO:0000313" key="4">
    <source>
        <dbReference type="Proteomes" id="UP001443914"/>
    </source>
</evidence>
<keyword evidence="2" id="KW-1133">Transmembrane helix</keyword>
<feature type="transmembrane region" description="Helical" evidence="2">
    <location>
        <begin position="42"/>
        <end position="60"/>
    </location>
</feature>
<feature type="compositionally biased region" description="Low complexity" evidence="1">
    <location>
        <begin position="90"/>
        <end position="107"/>
    </location>
</feature>
<dbReference type="AlphaFoldDB" id="A0AAW1IPG3"/>
<evidence type="ECO:0008006" key="5">
    <source>
        <dbReference type="Google" id="ProtNLM"/>
    </source>
</evidence>
<evidence type="ECO:0000256" key="2">
    <source>
        <dbReference type="SAM" id="Phobius"/>
    </source>
</evidence>
<gene>
    <name evidence="3" type="ORF">RND81_09G231600</name>
</gene>
<protein>
    <recommendedName>
        <fullName evidence="5">Transmembrane protein</fullName>
    </recommendedName>
</protein>
<feature type="region of interest" description="Disordered" evidence="1">
    <location>
        <begin position="79"/>
        <end position="114"/>
    </location>
</feature>
<feature type="region of interest" description="Disordered" evidence="1">
    <location>
        <begin position="1"/>
        <end position="21"/>
    </location>
</feature>
<keyword evidence="2" id="KW-0812">Transmembrane</keyword>
<reference evidence="3" key="1">
    <citation type="submission" date="2024-03" db="EMBL/GenBank/DDBJ databases">
        <title>WGS assembly of Saponaria officinalis var. Norfolk2.</title>
        <authorList>
            <person name="Jenkins J."/>
            <person name="Shu S."/>
            <person name="Grimwood J."/>
            <person name="Barry K."/>
            <person name="Goodstein D."/>
            <person name="Schmutz J."/>
            <person name="Leebens-Mack J."/>
            <person name="Osbourn A."/>
        </authorList>
    </citation>
    <scope>NUCLEOTIDE SEQUENCE [LARGE SCALE GENOMIC DNA]</scope>
    <source>
        <strain evidence="3">JIC</strain>
    </source>
</reference>
<name>A0AAW1IPG3_SAPOF</name>
<proteinExistence type="predicted"/>
<feature type="compositionally biased region" description="Basic and acidic residues" evidence="1">
    <location>
        <begin position="79"/>
        <end position="89"/>
    </location>
</feature>
<sequence length="114" mass="12890">MDTEQKEEVSQQNNGGDASTGFVGRLEAKYRKVKEDVETYPYVWASYAAVYGTFGLWFVYRWRRLRQVEDRVRALQERLRQRAQAEAEKSASASSTSAAASESASTSNVSKKPK</sequence>
<comment type="caution">
    <text evidence="3">The sequence shown here is derived from an EMBL/GenBank/DDBJ whole genome shotgun (WGS) entry which is preliminary data.</text>
</comment>
<accession>A0AAW1IPG3</accession>
<dbReference type="PANTHER" id="PTHR36794:SF1">
    <property type="entry name" value="TRANSMEMBRANE PROTEIN"/>
    <property type="match status" value="1"/>
</dbReference>
<dbReference type="Proteomes" id="UP001443914">
    <property type="component" value="Unassembled WGS sequence"/>
</dbReference>